<dbReference type="CDD" id="cd15482">
    <property type="entry name" value="Sialidase_non-viral"/>
    <property type="match status" value="1"/>
</dbReference>
<gene>
    <name evidence="1" type="ORF">JK358_19055</name>
</gene>
<evidence type="ECO:0000313" key="2">
    <source>
        <dbReference type="Proteomes" id="UP000602198"/>
    </source>
</evidence>
<accession>A0ABS1M7H1</accession>
<keyword evidence="2" id="KW-1185">Reference proteome</keyword>
<dbReference type="InterPro" id="IPR023296">
    <property type="entry name" value="Glyco_hydro_beta-prop_sf"/>
</dbReference>
<protein>
    <submittedName>
        <fullName evidence="1">Exo-alpha-sialidase</fullName>
    </submittedName>
</protein>
<reference evidence="1 2" key="1">
    <citation type="submission" date="2021-01" db="EMBL/GenBank/DDBJ databases">
        <title>WGS of actinomycetes isolated from Thailand.</title>
        <authorList>
            <person name="Thawai C."/>
        </authorList>
    </citation>
    <scope>NUCLEOTIDE SEQUENCE [LARGE SCALE GENOMIC DNA]</scope>
    <source>
        <strain evidence="1 2">LPG 2</strain>
    </source>
</reference>
<comment type="caution">
    <text evidence="1">The sequence shown here is derived from an EMBL/GenBank/DDBJ whole genome shotgun (WGS) entry which is preliminary data.</text>
</comment>
<dbReference type="Proteomes" id="UP000602198">
    <property type="component" value="Unassembled WGS sequence"/>
</dbReference>
<dbReference type="SUPFAM" id="SSF89372">
    <property type="entry name" value="Fucose-specific lectin"/>
    <property type="match status" value="1"/>
</dbReference>
<name>A0ABS1M7H1_9NOCA</name>
<dbReference type="SUPFAM" id="SSF75005">
    <property type="entry name" value="Arabinanase/levansucrase/invertase"/>
    <property type="match status" value="1"/>
</dbReference>
<dbReference type="EMBL" id="JAERRJ010000007">
    <property type="protein sequence ID" value="MBL1076499.1"/>
    <property type="molecule type" value="Genomic_DNA"/>
</dbReference>
<dbReference type="RefSeq" id="WP_201949083.1">
    <property type="nucleotide sequence ID" value="NZ_JAERRJ010000007.1"/>
</dbReference>
<organism evidence="1 2">
    <name type="scientific">Nocardia acididurans</name>
    <dbReference type="NCBI Taxonomy" id="2802282"/>
    <lineage>
        <taxon>Bacteria</taxon>
        <taxon>Bacillati</taxon>
        <taxon>Actinomycetota</taxon>
        <taxon>Actinomycetes</taxon>
        <taxon>Mycobacteriales</taxon>
        <taxon>Nocardiaceae</taxon>
        <taxon>Nocardia</taxon>
    </lineage>
</organism>
<evidence type="ECO:0000313" key="1">
    <source>
        <dbReference type="EMBL" id="MBL1076499.1"/>
    </source>
</evidence>
<proteinExistence type="predicted"/>
<dbReference type="Gene3D" id="2.120.10.10">
    <property type="match status" value="1"/>
</dbReference>
<sequence>MGTSEAPALAAVNDSGGERLYIAWKGADRDQSIYWSSSTDGHKWEDQLILGGAETACAPALVAFRGVLHAFWRGGEQVARSNQGIYMSVRGDTGWSAPVALPGIASAESPAPAAVGDTLYLAHRGTHATLDNDKFIRLWSSGNGVNWVSRANPPDAYSDLAPALAAHDGRLHLIWKSASGPEIWYTSFDGDHTWQPPSRVAAFETGCAPALHAFRRGPGSTELQLGWRGSTL</sequence>